<keyword evidence="4" id="KW-1185">Reference proteome</keyword>
<evidence type="ECO:0000313" key="5">
    <source>
        <dbReference type="WBParaSite" id="OFLC_0000924501-mRNA-1"/>
    </source>
</evidence>
<dbReference type="PROSITE" id="PS50018">
    <property type="entry name" value="RAS_GTPASE_ACTIV_2"/>
    <property type="match status" value="1"/>
</dbReference>
<dbReference type="InterPro" id="IPR001936">
    <property type="entry name" value="RasGAP_dom"/>
</dbReference>
<dbReference type="EMBL" id="UZAJ01011145">
    <property type="protein sequence ID" value="VDO59363.1"/>
    <property type="molecule type" value="Genomic_DNA"/>
</dbReference>
<keyword evidence="1" id="KW-0343">GTPase activation</keyword>
<reference evidence="3 4" key="2">
    <citation type="submission" date="2018-11" db="EMBL/GenBank/DDBJ databases">
        <authorList>
            <consortium name="Pathogen Informatics"/>
        </authorList>
    </citation>
    <scope>NUCLEOTIDE SEQUENCE [LARGE SCALE GENOMIC DNA]</scope>
</reference>
<dbReference type="WBParaSite" id="OFLC_0000924501-mRNA-1">
    <property type="protein sequence ID" value="OFLC_0000924501-mRNA-1"/>
    <property type="gene ID" value="OFLC_0000924501"/>
</dbReference>
<dbReference type="InterPro" id="IPR008936">
    <property type="entry name" value="Rho_GTPase_activation_prot"/>
</dbReference>
<proteinExistence type="predicted"/>
<dbReference type="InterPro" id="IPR039360">
    <property type="entry name" value="Ras_GTPase"/>
</dbReference>
<evidence type="ECO:0000313" key="3">
    <source>
        <dbReference type="EMBL" id="VDO59363.1"/>
    </source>
</evidence>
<name>A0A183HP34_9BILA</name>
<dbReference type="Gene3D" id="1.10.506.10">
    <property type="entry name" value="GTPase Activation - p120gap, domain 1"/>
    <property type="match status" value="1"/>
</dbReference>
<evidence type="ECO:0000313" key="4">
    <source>
        <dbReference type="Proteomes" id="UP000267606"/>
    </source>
</evidence>
<sequence>MFRGNSLATKAMEAYMKLVADKYLQNTLGEFVKVIQQSDKDCEVDPLKMANISVLSLEKNRHQLVANVKTVWSQILARI</sequence>
<dbReference type="Pfam" id="PF00616">
    <property type="entry name" value="RasGAP"/>
    <property type="match status" value="1"/>
</dbReference>
<evidence type="ECO:0000259" key="2">
    <source>
        <dbReference type="PROSITE" id="PS50018"/>
    </source>
</evidence>
<dbReference type="SUPFAM" id="SSF48350">
    <property type="entry name" value="GTPase activation domain, GAP"/>
    <property type="match status" value="1"/>
</dbReference>
<dbReference type="AlphaFoldDB" id="A0A183HP34"/>
<dbReference type="PANTHER" id="PTHR10194:SF60">
    <property type="entry name" value="RAS GTPASE-ACTIVATING PROTEIN RASKOL"/>
    <property type="match status" value="1"/>
</dbReference>
<gene>
    <name evidence="3" type="ORF">OFLC_LOCUS9245</name>
</gene>
<protein>
    <submittedName>
        <fullName evidence="5">Ras-GAP domain-containing protein</fullName>
    </submittedName>
</protein>
<dbReference type="Proteomes" id="UP000267606">
    <property type="component" value="Unassembled WGS sequence"/>
</dbReference>
<dbReference type="STRING" id="387005.A0A183HP34"/>
<dbReference type="GO" id="GO:0005096">
    <property type="term" value="F:GTPase activator activity"/>
    <property type="evidence" value="ECO:0007669"/>
    <property type="project" value="UniProtKB-KW"/>
</dbReference>
<organism evidence="5">
    <name type="scientific">Onchocerca flexuosa</name>
    <dbReference type="NCBI Taxonomy" id="387005"/>
    <lineage>
        <taxon>Eukaryota</taxon>
        <taxon>Metazoa</taxon>
        <taxon>Ecdysozoa</taxon>
        <taxon>Nematoda</taxon>
        <taxon>Chromadorea</taxon>
        <taxon>Rhabditida</taxon>
        <taxon>Spirurina</taxon>
        <taxon>Spiruromorpha</taxon>
        <taxon>Filarioidea</taxon>
        <taxon>Onchocercidae</taxon>
        <taxon>Onchocerca</taxon>
    </lineage>
</organism>
<accession>A0A183HP34</accession>
<dbReference type="PANTHER" id="PTHR10194">
    <property type="entry name" value="RAS GTPASE-ACTIVATING PROTEINS"/>
    <property type="match status" value="1"/>
</dbReference>
<feature type="domain" description="Ras-GAP" evidence="2">
    <location>
        <begin position="1"/>
        <end position="79"/>
    </location>
</feature>
<evidence type="ECO:0000256" key="1">
    <source>
        <dbReference type="ARBA" id="ARBA00022468"/>
    </source>
</evidence>
<reference evidence="5" key="1">
    <citation type="submission" date="2016-06" db="UniProtKB">
        <authorList>
            <consortium name="WormBaseParasite"/>
        </authorList>
    </citation>
    <scope>IDENTIFICATION</scope>
</reference>